<dbReference type="InterPro" id="IPR022907">
    <property type="entry name" value="VapC_family"/>
</dbReference>
<dbReference type="HAMAP" id="MF_00265">
    <property type="entry name" value="VapC_Nob1"/>
    <property type="match status" value="1"/>
</dbReference>
<keyword evidence="7" id="KW-0800">Toxin</keyword>
<comment type="cofactor">
    <cofactor evidence="1 7">
        <name>Mg(2+)</name>
        <dbReference type="ChEBI" id="CHEBI:18420"/>
    </cofactor>
</comment>
<evidence type="ECO:0000256" key="6">
    <source>
        <dbReference type="ARBA" id="ARBA00022842"/>
    </source>
</evidence>
<sequence>MIVLDTNVLSELVKPHPSPAVVGWLANQQGVELAVTTVTVAELFYGLELMPRGKRRTQLTEVLDHLLTPFLDTLLSFDAVAALRYGAIKAERDRSGHPISVQDAMIAGIALAHHASVATRNTKDFAGTAVDVANPWETGPDAGRLR</sequence>
<evidence type="ECO:0000256" key="2">
    <source>
        <dbReference type="ARBA" id="ARBA00022649"/>
    </source>
</evidence>
<feature type="domain" description="PIN" evidence="8">
    <location>
        <begin position="2"/>
        <end position="126"/>
    </location>
</feature>
<proteinExistence type="inferred from homology"/>
<keyword evidence="3 7" id="KW-0540">Nuclease</keyword>
<evidence type="ECO:0000256" key="5">
    <source>
        <dbReference type="ARBA" id="ARBA00022801"/>
    </source>
</evidence>
<evidence type="ECO:0000313" key="10">
    <source>
        <dbReference type="Proteomes" id="UP000812844"/>
    </source>
</evidence>
<dbReference type="EC" id="3.1.-.-" evidence="7"/>
<evidence type="ECO:0000313" key="9">
    <source>
        <dbReference type="EMBL" id="MBW3082756.1"/>
    </source>
</evidence>
<dbReference type="CDD" id="cd18731">
    <property type="entry name" value="PIN_NgFitB-like"/>
    <property type="match status" value="1"/>
</dbReference>
<evidence type="ECO:0000256" key="7">
    <source>
        <dbReference type="HAMAP-Rule" id="MF_00265"/>
    </source>
</evidence>
<accession>A0ABS6WAH7</accession>
<keyword evidence="4 7" id="KW-0479">Metal-binding</keyword>
<dbReference type="EMBL" id="JAHBBD010000009">
    <property type="protein sequence ID" value="MBW3082756.1"/>
    <property type="molecule type" value="Genomic_DNA"/>
</dbReference>
<comment type="similarity">
    <text evidence="7">Belongs to the PINc/VapC protein family.</text>
</comment>
<evidence type="ECO:0000256" key="3">
    <source>
        <dbReference type="ARBA" id="ARBA00022722"/>
    </source>
</evidence>
<dbReference type="Proteomes" id="UP000812844">
    <property type="component" value="Unassembled WGS sequence"/>
</dbReference>
<dbReference type="Pfam" id="PF01850">
    <property type="entry name" value="PIN"/>
    <property type="match status" value="1"/>
</dbReference>
<reference evidence="9 10" key="1">
    <citation type="submission" date="2021-05" db="EMBL/GenBank/DDBJ databases">
        <title>Phylogenetic classification of ten novel species belonging to the genus Bifidobacterium comprising B. colchicus sp. nov., B. abeli sp. nov., B. bicoloris sp. nov., B. guerezis sp. nov., B. rosaliae sp. nov., B. santillanensis sp. nov., B. argentati sp. nov., B. amazzoni sp. nov., B. pluviali sp. nov., and B. pinnaculum sp. nov.</title>
        <authorList>
            <person name="Lugli G.A."/>
            <person name="Ruiz Garcia L."/>
            <person name="Margolles A."/>
            <person name="Ventura M."/>
        </authorList>
    </citation>
    <scope>NUCLEOTIDE SEQUENCE [LARGE SCALE GENOMIC DNA]</scope>
    <source>
        <strain evidence="9 10">6T3</strain>
    </source>
</reference>
<feature type="binding site" evidence="7">
    <location>
        <position position="5"/>
    </location>
    <ligand>
        <name>Mg(2+)</name>
        <dbReference type="ChEBI" id="CHEBI:18420"/>
    </ligand>
</feature>
<protein>
    <recommendedName>
        <fullName evidence="7">Ribonuclease VapC</fullName>
        <shortName evidence="7">RNase VapC</shortName>
        <ecNumber evidence="7">3.1.-.-</ecNumber>
    </recommendedName>
    <alternativeName>
        <fullName evidence="7">Toxin VapC</fullName>
    </alternativeName>
</protein>
<comment type="function">
    <text evidence="7">Toxic component of a toxin-antitoxin (TA) system. An RNase.</text>
</comment>
<dbReference type="PANTHER" id="PTHR33653">
    <property type="entry name" value="RIBONUCLEASE VAPC2"/>
    <property type="match status" value="1"/>
</dbReference>
<evidence type="ECO:0000256" key="1">
    <source>
        <dbReference type="ARBA" id="ARBA00001946"/>
    </source>
</evidence>
<dbReference type="PANTHER" id="PTHR33653:SF1">
    <property type="entry name" value="RIBONUCLEASE VAPC2"/>
    <property type="match status" value="1"/>
</dbReference>
<evidence type="ECO:0000259" key="8">
    <source>
        <dbReference type="Pfam" id="PF01850"/>
    </source>
</evidence>
<dbReference type="InterPro" id="IPR050556">
    <property type="entry name" value="Type_II_TA_system_RNase"/>
</dbReference>
<gene>
    <name evidence="7" type="primary">vapC</name>
    <name evidence="9" type="ORF">KIH73_05095</name>
</gene>
<keyword evidence="6 7" id="KW-0460">Magnesium</keyword>
<dbReference type="InterPro" id="IPR002716">
    <property type="entry name" value="PIN_dom"/>
</dbReference>
<keyword evidence="5 7" id="KW-0378">Hydrolase</keyword>
<dbReference type="RefSeq" id="WP_219081237.1">
    <property type="nucleotide sequence ID" value="NZ_JAHBBD010000009.1"/>
</dbReference>
<keyword evidence="10" id="KW-1185">Reference proteome</keyword>
<keyword evidence="2 7" id="KW-1277">Toxin-antitoxin system</keyword>
<name>A0ABS6WAH7_9BIFI</name>
<comment type="caution">
    <text evidence="9">The sequence shown here is derived from an EMBL/GenBank/DDBJ whole genome shotgun (WGS) entry which is preliminary data.</text>
</comment>
<evidence type="ECO:0000256" key="4">
    <source>
        <dbReference type="ARBA" id="ARBA00022723"/>
    </source>
</evidence>
<organism evidence="9 10">
    <name type="scientific">Bifidobacterium phasiani</name>
    <dbReference type="NCBI Taxonomy" id="2834431"/>
    <lineage>
        <taxon>Bacteria</taxon>
        <taxon>Bacillati</taxon>
        <taxon>Actinomycetota</taxon>
        <taxon>Actinomycetes</taxon>
        <taxon>Bifidobacteriales</taxon>
        <taxon>Bifidobacteriaceae</taxon>
        <taxon>Bifidobacterium</taxon>
    </lineage>
</organism>
<feature type="binding site" evidence="7">
    <location>
        <position position="103"/>
    </location>
    <ligand>
        <name>Mg(2+)</name>
        <dbReference type="ChEBI" id="CHEBI:18420"/>
    </ligand>
</feature>